<sequence length="256" mass="29138">MRGLNADLSQRSLSECGSCMLPDGGAKLLHPNWDKNQAVKRHQLHLLKRGRVVSLVSVPGGSYMKELMESLLRTNGALIQCTMFRTPTQSLQRRQLFSLTLTKREVKHAMSQQLYCLDNRRNARDVSSFVRSITVLSQRFHDNRRNVPSCLSARQGNREEEEEAARGDGEDTLQLRVCIQEKRLHGLIIRECKRNFTTCVCRCVHTDVSTSIELQEVEQGIYPATVKKLSNKNKTKKILFGKSTVEFVSPHNLNSK</sequence>
<comment type="caution">
    <text evidence="1">The sequence shown here is derived from an EMBL/GenBank/DDBJ whole genome shotgun (WGS) entry which is preliminary data.</text>
</comment>
<evidence type="ECO:0000313" key="1">
    <source>
        <dbReference type="EMBL" id="KAF0024731.1"/>
    </source>
</evidence>
<dbReference type="Proteomes" id="UP000438429">
    <property type="component" value="Unassembled WGS sequence"/>
</dbReference>
<accession>A0A6A4S0L9</accession>
<proteinExistence type="predicted"/>
<reference evidence="1 2" key="1">
    <citation type="submission" date="2019-06" db="EMBL/GenBank/DDBJ databases">
        <title>Draft genomes of female and male turbot (Scophthalmus maximus).</title>
        <authorList>
            <person name="Xu H."/>
            <person name="Xu X.-W."/>
            <person name="Shao C."/>
            <person name="Chen S."/>
        </authorList>
    </citation>
    <scope>NUCLEOTIDE SEQUENCE [LARGE SCALE GENOMIC DNA]</scope>
    <source>
        <strain evidence="1">Ysfricsl-2016a</strain>
        <tissue evidence="1">Blood</tissue>
    </source>
</reference>
<dbReference type="EMBL" id="VEVO01000021">
    <property type="protein sequence ID" value="KAF0024731.1"/>
    <property type="molecule type" value="Genomic_DNA"/>
</dbReference>
<name>A0A6A4S0L9_SCOMX</name>
<gene>
    <name evidence="1" type="ORF">F2P81_023533</name>
</gene>
<evidence type="ECO:0000313" key="2">
    <source>
        <dbReference type="Proteomes" id="UP000438429"/>
    </source>
</evidence>
<organism evidence="1 2">
    <name type="scientific">Scophthalmus maximus</name>
    <name type="common">Turbot</name>
    <name type="synonym">Psetta maxima</name>
    <dbReference type="NCBI Taxonomy" id="52904"/>
    <lineage>
        <taxon>Eukaryota</taxon>
        <taxon>Metazoa</taxon>
        <taxon>Chordata</taxon>
        <taxon>Craniata</taxon>
        <taxon>Vertebrata</taxon>
        <taxon>Euteleostomi</taxon>
        <taxon>Actinopterygii</taxon>
        <taxon>Neopterygii</taxon>
        <taxon>Teleostei</taxon>
        <taxon>Neoteleostei</taxon>
        <taxon>Acanthomorphata</taxon>
        <taxon>Carangaria</taxon>
        <taxon>Pleuronectiformes</taxon>
        <taxon>Pleuronectoidei</taxon>
        <taxon>Scophthalmidae</taxon>
        <taxon>Scophthalmus</taxon>
    </lineage>
</organism>
<dbReference type="AlphaFoldDB" id="A0A6A4S0L9"/>
<protein>
    <submittedName>
        <fullName evidence="1">Uncharacterized protein</fullName>
    </submittedName>
</protein>